<comment type="caution">
    <text evidence="1">The sequence shown here is derived from an EMBL/GenBank/DDBJ whole genome shotgun (WGS) entry which is preliminary data.</text>
</comment>
<reference evidence="1 2" key="1">
    <citation type="submission" date="2011-08" db="EMBL/GenBank/DDBJ databases">
        <title>The Genome Sequence of Clostridium orbiscindens 1_3_50AFAA.</title>
        <authorList>
            <consortium name="The Broad Institute Genome Sequencing Platform"/>
            <person name="Earl A."/>
            <person name="Ward D."/>
            <person name="Feldgarden M."/>
            <person name="Gevers D."/>
            <person name="Daigneault M."/>
            <person name="Strauss J."/>
            <person name="Allen-Vercoe E."/>
            <person name="Young S.K."/>
            <person name="Zeng Q."/>
            <person name="Gargeya S."/>
            <person name="Fitzgerald M."/>
            <person name="Haas B."/>
            <person name="Abouelleil A."/>
            <person name="Alvarado L."/>
            <person name="Arachchi H.M."/>
            <person name="Berlin A."/>
            <person name="Brown A."/>
            <person name="Chapman S.B."/>
            <person name="Chen Z."/>
            <person name="Dunbar C."/>
            <person name="Freedman E."/>
            <person name="Gearin G."/>
            <person name="Gellesch M."/>
            <person name="Goldberg J."/>
            <person name="Griggs A."/>
            <person name="Gujja S."/>
            <person name="Heiman D."/>
            <person name="Howarth C."/>
            <person name="Larson L."/>
            <person name="Lui A."/>
            <person name="MacDonald P.J.P."/>
            <person name="Montmayeur A."/>
            <person name="Murphy C."/>
            <person name="Neiman D."/>
            <person name="Pearson M."/>
            <person name="Priest M."/>
            <person name="Roberts A."/>
            <person name="Saif S."/>
            <person name="Shea T."/>
            <person name="Shenoy N."/>
            <person name="Sisk P."/>
            <person name="Stolte C."/>
            <person name="Sykes S."/>
            <person name="Wortman J."/>
            <person name="Nusbaum C."/>
            <person name="Birren B."/>
        </authorList>
    </citation>
    <scope>NUCLEOTIDE SEQUENCE [LARGE SCALE GENOMIC DNA]</scope>
    <source>
        <strain evidence="1 2">1_3_50AFAA</strain>
    </source>
</reference>
<accession>A0A096AYQ0</accession>
<dbReference type="PATRIC" id="fig|742738.3.peg.4326"/>
<organism evidence="1 2">
    <name type="scientific">Flavonifractor plautii 1_3_50AFAA</name>
    <dbReference type="NCBI Taxonomy" id="742738"/>
    <lineage>
        <taxon>Bacteria</taxon>
        <taxon>Bacillati</taxon>
        <taxon>Bacillota</taxon>
        <taxon>Clostridia</taxon>
        <taxon>Eubacteriales</taxon>
        <taxon>Oscillospiraceae</taxon>
        <taxon>Flavonifractor</taxon>
    </lineage>
</organism>
<evidence type="ECO:0008006" key="3">
    <source>
        <dbReference type="Google" id="ProtNLM"/>
    </source>
</evidence>
<evidence type="ECO:0000313" key="2">
    <source>
        <dbReference type="Proteomes" id="UP000029585"/>
    </source>
</evidence>
<sequence>MPAFDVLDALVRGGNGVLRTADAVAAGIARPVLGNYVRERGLERVGHGLYLAPDAWKDGMYLLHLRCPQAVFSHDTALFLHDLTDREPLAYTVTVKSGYNPHRLKGDGVKVYRIKAELHGLGLSQTNTPFGNPVAVYDLERTVCDVVRSRSGMDVQVLRDTLRRYAGRRDRDLRRLMHYAGAFHVENILRQYLEVLL</sequence>
<dbReference type="GeneID" id="63972842"/>
<dbReference type="HOGENOM" id="CLU_089333_1_2_9"/>
<proteinExistence type="predicted"/>
<gene>
    <name evidence="1" type="ORF">HMPREF9460_04216</name>
</gene>
<dbReference type="AlphaFoldDB" id="A0A096AYQ0"/>
<evidence type="ECO:0000313" key="1">
    <source>
        <dbReference type="EMBL" id="KGF51816.1"/>
    </source>
</evidence>
<keyword evidence="2" id="KW-1185">Reference proteome</keyword>
<dbReference type="RefSeq" id="WP_007494211.1">
    <property type="nucleotide sequence ID" value="NZ_KN174172.1"/>
</dbReference>
<protein>
    <recommendedName>
        <fullName evidence="3">Abortive infection protein AbiGI</fullName>
    </recommendedName>
</protein>
<dbReference type="eggNOG" id="COG5340">
    <property type="taxonomic scope" value="Bacteria"/>
</dbReference>
<name>A0A096AYQ0_FLAPL</name>
<dbReference type="Proteomes" id="UP000029585">
    <property type="component" value="Unassembled WGS sequence"/>
</dbReference>
<dbReference type="EMBL" id="ADLO01000137">
    <property type="protein sequence ID" value="KGF51816.1"/>
    <property type="molecule type" value="Genomic_DNA"/>
</dbReference>